<gene>
    <name evidence="1" type="ORF">L2E82_45452</name>
</gene>
<comment type="caution">
    <text evidence="1">The sequence shown here is derived from an EMBL/GenBank/DDBJ whole genome shotgun (WGS) entry which is preliminary data.</text>
</comment>
<keyword evidence="2" id="KW-1185">Reference proteome</keyword>
<reference evidence="2" key="1">
    <citation type="journal article" date="2022" name="Mol. Ecol. Resour.">
        <title>The genomes of chicory, endive, great burdock and yacon provide insights into Asteraceae palaeo-polyploidization history and plant inulin production.</title>
        <authorList>
            <person name="Fan W."/>
            <person name="Wang S."/>
            <person name="Wang H."/>
            <person name="Wang A."/>
            <person name="Jiang F."/>
            <person name="Liu H."/>
            <person name="Zhao H."/>
            <person name="Xu D."/>
            <person name="Zhang Y."/>
        </authorList>
    </citation>
    <scope>NUCLEOTIDE SEQUENCE [LARGE SCALE GENOMIC DNA]</scope>
    <source>
        <strain evidence="2">cv. Punajuju</strain>
    </source>
</reference>
<dbReference type="EMBL" id="CM042016">
    <property type="protein sequence ID" value="KAI3700814.1"/>
    <property type="molecule type" value="Genomic_DNA"/>
</dbReference>
<accession>A0ACB8ZS54</accession>
<proteinExistence type="predicted"/>
<sequence length="180" mass="19998">MQRSNHLQETEIVATTVHLQETESARSQTQSLPISNSNHPNHLQETEIVEAAVHPPSCRPPPPPLTPSTGILSPVQYVHNSEIGNWGCFLDYVYHDHDFEEMINQSEELKKDENVDDVPIDAEVDEAVVDGSPNDGDDDDFEEEAVKACKVISQLWILDPNVAYDDDFTTPIPTVPGEGL</sequence>
<dbReference type="Proteomes" id="UP001055811">
    <property type="component" value="Linkage Group LG08"/>
</dbReference>
<name>A0ACB8ZS54_CICIN</name>
<evidence type="ECO:0000313" key="1">
    <source>
        <dbReference type="EMBL" id="KAI3700814.1"/>
    </source>
</evidence>
<reference evidence="1 2" key="2">
    <citation type="journal article" date="2022" name="Mol. Ecol. Resour.">
        <title>The genomes of chicory, endive, great burdock and yacon provide insights into Asteraceae paleo-polyploidization history and plant inulin production.</title>
        <authorList>
            <person name="Fan W."/>
            <person name="Wang S."/>
            <person name="Wang H."/>
            <person name="Wang A."/>
            <person name="Jiang F."/>
            <person name="Liu H."/>
            <person name="Zhao H."/>
            <person name="Xu D."/>
            <person name="Zhang Y."/>
        </authorList>
    </citation>
    <scope>NUCLEOTIDE SEQUENCE [LARGE SCALE GENOMIC DNA]</scope>
    <source>
        <strain evidence="2">cv. Punajuju</strain>
        <tissue evidence="1">Leaves</tissue>
    </source>
</reference>
<organism evidence="1 2">
    <name type="scientific">Cichorium intybus</name>
    <name type="common">Chicory</name>
    <dbReference type="NCBI Taxonomy" id="13427"/>
    <lineage>
        <taxon>Eukaryota</taxon>
        <taxon>Viridiplantae</taxon>
        <taxon>Streptophyta</taxon>
        <taxon>Embryophyta</taxon>
        <taxon>Tracheophyta</taxon>
        <taxon>Spermatophyta</taxon>
        <taxon>Magnoliopsida</taxon>
        <taxon>eudicotyledons</taxon>
        <taxon>Gunneridae</taxon>
        <taxon>Pentapetalae</taxon>
        <taxon>asterids</taxon>
        <taxon>campanulids</taxon>
        <taxon>Asterales</taxon>
        <taxon>Asteraceae</taxon>
        <taxon>Cichorioideae</taxon>
        <taxon>Cichorieae</taxon>
        <taxon>Cichoriinae</taxon>
        <taxon>Cichorium</taxon>
    </lineage>
</organism>
<protein>
    <submittedName>
        <fullName evidence="1">Uncharacterized protein</fullName>
    </submittedName>
</protein>
<evidence type="ECO:0000313" key="2">
    <source>
        <dbReference type="Proteomes" id="UP001055811"/>
    </source>
</evidence>